<gene>
    <name evidence="1" type="ORF">U0070_018383</name>
</gene>
<protein>
    <submittedName>
        <fullName evidence="1">Uncharacterized protein</fullName>
    </submittedName>
</protein>
<keyword evidence="2" id="KW-1185">Reference proteome</keyword>
<dbReference type="AlphaFoldDB" id="A0AAW0JUG2"/>
<reference evidence="1 2" key="1">
    <citation type="journal article" date="2023" name="bioRxiv">
        <title>Conserved and derived expression patterns and positive selection on dental genes reveal complex evolutionary context of ever-growing rodent molars.</title>
        <authorList>
            <person name="Calamari Z.T."/>
            <person name="Song A."/>
            <person name="Cohen E."/>
            <person name="Akter M."/>
            <person name="Roy R.D."/>
            <person name="Hallikas O."/>
            <person name="Christensen M.M."/>
            <person name="Li P."/>
            <person name="Marangoni P."/>
            <person name="Jernvall J."/>
            <person name="Klein O.D."/>
        </authorList>
    </citation>
    <scope>NUCLEOTIDE SEQUENCE [LARGE SCALE GENOMIC DNA]</scope>
    <source>
        <strain evidence="1">V071</strain>
    </source>
</reference>
<evidence type="ECO:0000313" key="1">
    <source>
        <dbReference type="EMBL" id="KAK7830658.1"/>
    </source>
</evidence>
<dbReference type="EMBL" id="JBBHLL010000017">
    <property type="protein sequence ID" value="KAK7830658.1"/>
    <property type="molecule type" value="Genomic_DNA"/>
</dbReference>
<dbReference type="Proteomes" id="UP001488838">
    <property type="component" value="Unassembled WGS sequence"/>
</dbReference>
<comment type="caution">
    <text evidence="1">The sequence shown here is derived from an EMBL/GenBank/DDBJ whole genome shotgun (WGS) entry which is preliminary data.</text>
</comment>
<proteinExistence type="predicted"/>
<accession>A0AAW0JUG2</accession>
<evidence type="ECO:0000313" key="2">
    <source>
        <dbReference type="Proteomes" id="UP001488838"/>
    </source>
</evidence>
<organism evidence="1 2">
    <name type="scientific">Myodes glareolus</name>
    <name type="common">Bank vole</name>
    <name type="synonym">Clethrionomys glareolus</name>
    <dbReference type="NCBI Taxonomy" id="447135"/>
    <lineage>
        <taxon>Eukaryota</taxon>
        <taxon>Metazoa</taxon>
        <taxon>Chordata</taxon>
        <taxon>Craniata</taxon>
        <taxon>Vertebrata</taxon>
        <taxon>Euteleostomi</taxon>
        <taxon>Mammalia</taxon>
        <taxon>Eutheria</taxon>
        <taxon>Euarchontoglires</taxon>
        <taxon>Glires</taxon>
        <taxon>Rodentia</taxon>
        <taxon>Myomorpha</taxon>
        <taxon>Muroidea</taxon>
        <taxon>Cricetidae</taxon>
        <taxon>Arvicolinae</taxon>
        <taxon>Myodes</taxon>
    </lineage>
</organism>
<sequence>MKQQDEIQNLIDAPIFSKKSTEIGGVIGYERLASLAGQEFMPYFNPRGTEDGQHHTLNVPREVRVDTKLTEFHLLKVTPNLSPLLQVYAVALPVAPSHCRPEQGLLQITLISRWLYFLQHGGRDPNLSSSSQRNLDICPIARVMKCS</sequence>
<name>A0AAW0JUG2_MYOGA</name>